<accession>A0AAE0S8T4</accession>
<dbReference type="AlphaFoldDB" id="A0AAE0S8T4"/>
<reference evidence="1" key="3">
    <citation type="submission" date="2023-05" db="EMBL/GenBank/DDBJ databases">
        <authorList>
            <person name="Smith C.H."/>
        </authorList>
    </citation>
    <scope>NUCLEOTIDE SEQUENCE</scope>
    <source>
        <strain evidence="1">CHS0354</strain>
        <tissue evidence="1">Mantle</tissue>
    </source>
</reference>
<proteinExistence type="predicted"/>
<keyword evidence="2" id="KW-1185">Reference proteome</keyword>
<evidence type="ECO:0000313" key="2">
    <source>
        <dbReference type="Proteomes" id="UP001195483"/>
    </source>
</evidence>
<organism evidence="1 2">
    <name type="scientific">Potamilus streckersoni</name>
    <dbReference type="NCBI Taxonomy" id="2493646"/>
    <lineage>
        <taxon>Eukaryota</taxon>
        <taxon>Metazoa</taxon>
        <taxon>Spiralia</taxon>
        <taxon>Lophotrochozoa</taxon>
        <taxon>Mollusca</taxon>
        <taxon>Bivalvia</taxon>
        <taxon>Autobranchia</taxon>
        <taxon>Heteroconchia</taxon>
        <taxon>Palaeoheterodonta</taxon>
        <taxon>Unionida</taxon>
        <taxon>Unionoidea</taxon>
        <taxon>Unionidae</taxon>
        <taxon>Ambleminae</taxon>
        <taxon>Lampsilini</taxon>
        <taxon>Potamilus</taxon>
    </lineage>
</organism>
<reference evidence="1" key="1">
    <citation type="journal article" date="2021" name="Genome Biol. Evol.">
        <title>A High-Quality Reference Genome for a Parasitic Bivalve with Doubly Uniparental Inheritance (Bivalvia: Unionida).</title>
        <authorList>
            <person name="Smith C.H."/>
        </authorList>
    </citation>
    <scope>NUCLEOTIDE SEQUENCE</scope>
    <source>
        <strain evidence="1">CHS0354</strain>
    </source>
</reference>
<dbReference type="Proteomes" id="UP001195483">
    <property type="component" value="Unassembled WGS sequence"/>
</dbReference>
<evidence type="ECO:0000313" key="1">
    <source>
        <dbReference type="EMBL" id="KAK3587364.1"/>
    </source>
</evidence>
<name>A0AAE0S8T4_9BIVA</name>
<comment type="caution">
    <text evidence="1">The sequence shown here is derived from an EMBL/GenBank/DDBJ whole genome shotgun (WGS) entry which is preliminary data.</text>
</comment>
<gene>
    <name evidence="1" type="ORF">CHS0354_028733</name>
</gene>
<reference evidence="1" key="2">
    <citation type="journal article" date="2021" name="Genome Biol. Evol.">
        <title>Developing a high-quality reference genome for a parasitic bivalve with doubly uniparental inheritance (Bivalvia: Unionida).</title>
        <authorList>
            <person name="Smith C.H."/>
        </authorList>
    </citation>
    <scope>NUCLEOTIDE SEQUENCE</scope>
    <source>
        <strain evidence="1">CHS0354</strain>
        <tissue evidence="1">Mantle</tissue>
    </source>
</reference>
<sequence length="119" mass="13656">MPLKAAITYVQFISKSEILVFHTIKLALVSAYCNQTIVSHDFIFNDMVVQVKLQKTTIAENYNILTQVSSKFISGLLFIFFSSHVSNGQDIMTHGDYRLFYGGRRYSYLFALSLTWLEP</sequence>
<dbReference type="EMBL" id="JAEAOA010001725">
    <property type="protein sequence ID" value="KAK3587364.1"/>
    <property type="molecule type" value="Genomic_DNA"/>
</dbReference>
<protein>
    <submittedName>
        <fullName evidence="1">Uncharacterized protein</fullName>
    </submittedName>
</protein>